<keyword evidence="1 4" id="KW-0808">Transferase</keyword>
<dbReference type="SUPFAM" id="SSF53448">
    <property type="entry name" value="Nucleotide-diphospho-sugar transferases"/>
    <property type="match status" value="1"/>
</dbReference>
<evidence type="ECO:0000256" key="2">
    <source>
        <dbReference type="ARBA" id="ARBA00022695"/>
    </source>
</evidence>
<dbReference type="CDD" id="cd06422">
    <property type="entry name" value="NTP_transferase_like_1"/>
    <property type="match status" value="1"/>
</dbReference>
<dbReference type="InterPro" id="IPR029044">
    <property type="entry name" value="Nucleotide-diphossugar_trans"/>
</dbReference>
<evidence type="ECO:0000256" key="1">
    <source>
        <dbReference type="ARBA" id="ARBA00022679"/>
    </source>
</evidence>
<accession>A0A7W4Z9Z1</accession>
<proteinExistence type="predicted"/>
<reference evidence="4 5" key="1">
    <citation type="submission" date="2020-08" db="EMBL/GenBank/DDBJ databases">
        <title>Genomic Encyclopedia of Type Strains, Phase III (KMG-III): the genomes of soil and plant-associated and newly described type strains.</title>
        <authorList>
            <person name="Whitman W."/>
        </authorList>
    </citation>
    <scope>NUCLEOTIDE SEQUENCE [LARGE SCALE GENOMIC DNA]</scope>
    <source>
        <strain evidence="4 5">CECT 8799</strain>
    </source>
</reference>
<dbReference type="Proteomes" id="UP000535937">
    <property type="component" value="Unassembled WGS sequence"/>
</dbReference>
<evidence type="ECO:0000259" key="3">
    <source>
        <dbReference type="Pfam" id="PF00483"/>
    </source>
</evidence>
<dbReference type="GO" id="GO:0016779">
    <property type="term" value="F:nucleotidyltransferase activity"/>
    <property type="evidence" value="ECO:0007669"/>
    <property type="project" value="UniProtKB-KW"/>
</dbReference>
<dbReference type="PANTHER" id="PTHR43584">
    <property type="entry name" value="NUCLEOTIDYL TRANSFERASE"/>
    <property type="match status" value="1"/>
</dbReference>
<keyword evidence="5" id="KW-1185">Reference proteome</keyword>
<gene>
    <name evidence="4" type="ORF">FHS09_003032</name>
</gene>
<dbReference type="InterPro" id="IPR005835">
    <property type="entry name" value="NTP_transferase_dom"/>
</dbReference>
<organism evidence="4 5">
    <name type="scientific">Microbulbifer rhizosphaerae</name>
    <dbReference type="NCBI Taxonomy" id="1562603"/>
    <lineage>
        <taxon>Bacteria</taxon>
        <taxon>Pseudomonadati</taxon>
        <taxon>Pseudomonadota</taxon>
        <taxon>Gammaproteobacteria</taxon>
        <taxon>Cellvibrionales</taxon>
        <taxon>Microbulbiferaceae</taxon>
        <taxon>Microbulbifer</taxon>
    </lineage>
</organism>
<protein>
    <submittedName>
        <fullName evidence="4">MurNAc alpha-1-phosphate uridylyltransferase</fullName>
        <ecNumber evidence="4">2.7.7.-</ecNumber>
    </submittedName>
</protein>
<dbReference type="Pfam" id="PF00483">
    <property type="entry name" value="NTP_transferase"/>
    <property type="match status" value="1"/>
</dbReference>
<name>A0A7W4Z9Z1_9GAMM</name>
<dbReference type="InterPro" id="IPR050065">
    <property type="entry name" value="GlmU-like"/>
</dbReference>
<evidence type="ECO:0000313" key="4">
    <source>
        <dbReference type="EMBL" id="MBB3062187.1"/>
    </source>
</evidence>
<dbReference type="EC" id="2.7.7.-" evidence="4"/>
<dbReference type="AlphaFoldDB" id="A0A7W4Z9Z1"/>
<keyword evidence="2 4" id="KW-0548">Nucleotidyltransferase</keyword>
<dbReference type="PANTHER" id="PTHR43584:SF8">
    <property type="entry name" value="N-ACETYLMURAMATE ALPHA-1-PHOSPHATE URIDYLYLTRANSFERASE"/>
    <property type="match status" value="1"/>
</dbReference>
<dbReference type="InterPro" id="IPR054790">
    <property type="entry name" value="MurU"/>
</dbReference>
<evidence type="ECO:0000313" key="5">
    <source>
        <dbReference type="Proteomes" id="UP000535937"/>
    </source>
</evidence>
<dbReference type="EMBL" id="JACHWZ010000014">
    <property type="protein sequence ID" value="MBB3062187.1"/>
    <property type="molecule type" value="Genomic_DNA"/>
</dbReference>
<sequence>MSNTDKIPAAMVLAAGFGKRMRPLTEQVPKPLLPVAGRPLIEYTLERLANAGVRRVVINLSHLGEKIRDQLGEGARWGLDIRYSVETEPLETAGGILKALPLLDDTPFLVVNGDVWCDFDFSRWLVRPLPEGCPGRLLMVPNPPHNPEGDFGIEGGTENGLLSGTAKPRYTFSGISWLRPQILSEYPRLRTRFGLGEVFTHNEDRLQAELYEGDWCDVGTPERLRRLDERLQRLDERPTGHSE</sequence>
<comment type="caution">
    <text evidence="4">The sequence shown here is derived from an EMBL/GenBank/DDBJ whole genome shotgun (WGS) entry which is preliminary data.</text>
</comment>
<dbReference type="Gene3D" id="3.90.550.10">
    <property type="entry name" value="Spore Coat Polysaccharide Biosynthesis Protein SpsA, Chain A"/>
    <property type="match status" value="1"/>
</dbReference>
<dbReference type="NCBIfam" id="NF045761">
    <property type="entry name" value="NAMPUrTaseMurU"/>
    <property type="match status" value="1"/>
</dbReference>
<dbReference type="RefSeq" id="WP_246395056.1">
    <property type="nucleotide sequence ID" value="NZ_JACHWZ010000014.1"/>
</dbReference>
<feature type="domain" description="Nucleotidyl transferase" evidence="3">
    <location>
        <begin position="10"/>
        <end position="152"/>
    </location>
</feature>